<dbReference type="OrthoDB" id="37730at2759"/>
<reference evidence="1 2" key="1">
    <citation type="journal article" date="2020" name="G3 (Bethesda)">
        <title>Genetic Underpinnings of Host Manipulation by Ophiocordyceps as Revealed by Comparative Transcriptomics.</title>
        <authorList>
            <person name="Will I."/>
            <person name="Das B."/>
            <person name="Trinh T."/>
            <person name="Brachmann A."/>
            <person name="Ohm R.A."/>
            <person name="de Bekker C."/>
        </authorList>
    </citation>
    <scope>NUCLEOTIDE SEQUENCE [LARGE SCALE GENOMIC DNA]</scope>
    <source>
        <strain evidence="1 2">EC05</strain>
    </source>
</reference>
<dbReference type="Gene3D" id="1.20.910.10">
    <property type="entry name" value="Heme oxygenase-like"/>
    <property type="match status" value="1"/>
</dbReference>
<dbReference type="PANTHER" id="PTHR41813">
    <property type="entry name" value="REGULATOR PAB1642, PUTATIVE (AFU_ORTHOLOGUE AFUA_3G11955)-RELATED"/>
    <property type="match status" value="1"/>
</dbReference>
<name>A0A8H4VBZ4_9HYPO</name>
<comment type="caution">
    <text evidence="1">The sequence shown here is derived from an EMBL/GenBank/DDBJ whole genome shotgun (WGS) entry which is preliminary data.</text>
</comment>
<keyword evidence="2" id="KW-1185">Reference proteome</keyword>
<evidence type="ECO:0000313" key="2">
    <source>
        <dbReference type="Proteomes" id="UP000562929"/>
    </source>
</evidence>
<sequence>MTTTLTATLLASNPQLYSRATRPPFLQAASEGTVSKTRLACWLAADGIYVRLYVQAIGRVLSGPHLRLDDDDDDGFFSWLVDGLVGLRAEMALFERVADEYGLDLQVDVGHNKGLALFTQLFSSTDHHQQETSWFDPAVLFFATERIYLDAWTTSHQNLLPSSSPQTTDSDAGALRTTLMPNWSSPHLDRLRRPYGRHSRRRV</sequence>
<gene>
    <name evidence="1" type="ORF">GQ602_005544</name>
</gene>
<dbReference type="InterPro" id="IPR016084">
    <property type="entry name" value="Haem_Oase-like_multi-hlx"/>
</dbReference>
<dbReference type="EMBL" id="JAACLJ010000006">
    <property type="protein sequence ID" value="KAF4584171.1"/>
    <property type="molecule type" value="Genomic_DNA"/>
</dbReference>
<dbReference type="AlphaFoldDB" id="A0A8H4VBZ4"/>
<organism evidence="1 2">
    <name type="scientific">Ophiocordyceps camponoti-floridani</name>
    <dbReference type="NCBI Taxonomy" id="2030778"/>
    <lineage>
        <taxon>Eukaryota</taxon>
        <taxon>Fungi</taxon>
        <taxon>Dikarya</taxon>
        <taxon>Ascomycota</taxon>
        <taxon>Pezizomycotina</taxon>
        <taxon>Sordariomycetes</taxon>
        <taxon>Hypocreomycetidae</taxon>
        <taxon>Hypocreales</taxon>
        <taxon>Ophiocordycipitaceae</taxon>
        <taxon>Ophiocordyceps</taxon>
    </lineage>
</organism>
<protein>
    <submittedName>
        <fullName evidence="1">Transcription regulator</fullName>
    </submittedName>
</protein>
<dbReference type="SUPFAM" id="SSF48613">
    <property type="entry name" value="Heme oxygenase-like"/>
    <property type="match status" value="1"/>
</dbReference>
<dbReference type="PANTHER" id="PTHR41813:SF2">
    <property type="entry name" value="REGULATOR PAB1642, PUTATIVE (AFU_ORTHOLOGUE AFUA_3G11955)-RELATED"/>
    <property type="match status" value="1"/>
</dbReference>
<evidence type="ECO:0000313" key="1">
    <source>
        <dbReference type="EMBL" id="KAF4584171.1"/>
    </source>
</evidence>
<dbReference type="InterPro" id="IPR053261">
    <property type="entry name" value="Polyketide-peptide_reg"/>
</dbReference>
<accession>A0A8H4VBZ4</accession>
<dbReference type="CDD" id="cd19357">
    <property type="entry name" value="TenA_E_At3g16990-like"/>
    <property type="match status" value="1"/>
</dbReference>
<dbReference type="Proteomes" id="UP000562929">
    <property type="component" value="Unassembled WGS sequence"/>
</dbReference>
<proteinExistence type="predicted"/>